<feature type="compositionally biased region" description="Basic residues" evidence="6">
    <location>
        <begin position="1"/>
        <end position="10"/>
    </location>
</feature>
<dbReference type="GO" id="GO:0006511">
    <property type="term" value="P:ubiquitin-dependent protein catabolic process"/>
    <property type="evidence" value="ECO:0007669"/>
    <property type="project" value="TreeGrafter"/>
</dbReference>
<protein>
    <recommendedName>
        <fullName evidence="7">RING-type domain-containing protein</fullName>
    </recommendedName>
</protein>
<dbReference type="InterPro" id="IPR051438">
    <property type="entry name" value="RNF_E3_ubiq-protein_ligase"/>
</dbReference>
<keyword evidence="5" id="KW-0175">Coiled coil</keyword>
<evidence type="ECO:0000256" key="1">
    <source>
        <dbReference type="ARBA" id="ARBA00022723"/>
    </source>
</evidence>
<evidence type="ECO:0000256" key="3">
    <source>
        <dbReference type="ARBA" id="ARBA00022833"/>
    </source>
</evidence>
<feature type="region of interest" description="Disordered" evidence="6">
    <location>
        <begin position="301"/>
        <end position="323"/>
    </location>
</feature>
<evidence type="ECO:0000256" key="4">
    <source>
        <dbReference type="PROSITE-ProRule" id="PRU00175"/>
    </source>
</evidence>
<dbReference type="InterPro" id="IPR017907">
    <property type="entry name" value="Znf_RING_CS"/>
</dbReference>
<dbReference type="SMART" id="SM00184">
    <property type="entry name" value="RING"/>
    <property type="match status" value="1"/>
</dbReference>
<dbReference type="OrthoDB" id="5330228at2759"/>
<dbReference type="Proteomes" id="UP000736335">
    <property type="component" value="Unassembled WGS sequence"/>
</dbReference>
<comment type="caution">
    <text evidence="8">The sequence shown here is derived from an EMBL/GenBank/DDBJ whole genome shotgun (WGS) entry which is preliminary data.</text>
</comment>
<dbReference type="Gene3D" id="3.30.40.10">
    <property type="entry name" value="Zinc/RING finger domain, C3HC4 (zinc finger)"/>
    <property type="match status" value="1"/>
</dbReference>
<keyword evidence="9" id="KW-1185">Reference proteome</keyword>
<reference evidence="8" key="1">
    <citation type="journal article" date="2020" name="Nat. Commun.">
        <title>Large-scale genome sequencing of mycorrhizal fungi provides insights into the early evolution of symbiotic traits.</title>
        <authorList>
            <person name="Miyauchi S."/>
            <person name="Kiss E."/>
            <person name="Kuo A."/>
            <person name="Drula E."/>
            <person name="Kohler A."/>
            <person name="Sanchez-Garcia M."/>
            <person name="Morin E."/>
            <person name="Andreopoulos B."/>
            <person name="Barry K.W."/>
            <person name="Bonito G."/>
            <person name="Buee M."/>
            <person name="Carver A."/>
            <person name="Chen C."/>
            <person name="Cichocki N."/>
            <person name="Clum A."/>
            <person name="Culley D."/>
            <person name="Crous P.W."/>
            <person name="Fauchery L."/>
            <person name="Girlanda M."/>
            <person name="Hayes R.D."/>
            <person name="Keri Z."/>
            <person name="LaButti K."/>
            <person name="Lipzen A."/>
            <person name="Lombard V."/>
            <person name="Magnuson J."/>
            <person name="Maillard F."/>
            <person name="Murat C."/>
            <person name="Nolan M."/>
            <person name="Ohm R.A."/>
            <person name="Pangilinan J."/>
            <person name="Pereira M.F."/>
            <person name="Perotto S."/>
            <person name="Peter M."/>
            <person name="Pfister S."/>
            <person name="Riley R."/>
            <person name="Sitrit Y."/>
            <person name="Stielow J.B."/>
            <person name="Szollosi G."/>
            <person name="Zifcakova L."/>
            <person name="Stursova M."/>
            <person name="Spatafora J.W."/>
            <person name="Tedersoo L."/>
            <person name="Vaario L.M."/>
            <person name="Yamada A."/>
            <person name="Yan M."/>
            <person name="Wang P."/>
            <person name="Xu J."/>
            <person name="Bruns T."/>
            <person name="Baldrian P."/>
            <person name="Vilgalys R."/>
            <person name="Dunand C."/>
            <person name="Henrissat B."/>
            <person name="Grigoriev I.V."/>
            <person name="Hibbett D."/>
            <person name="Nagy L.G."/>
            <person name="Martin F.M."/>
        </authorList>
    </citation>
    <scope>NUCLEOTIDE SEQUENCE</scope>
    <source>
        <strain evidence="8">UH-Tt-Lm1</strain>
    </source>
</reference>
<evidence type="ECO:0000313" key="8">
    <source>
        <dbReference type="EMBL" id="KAF9777826.1"/>
    </source>
</evidence>
<accession>A0A9P6H2Z3</accession>
<proteinExistence type="predicted"/>
<dbReference type="EMBL" id="WIUZ02000027">
    <property type="protein sequence ID" value="KAF9777826.1"/>
    <property type="molecule type" value="Genomic_DNA"/>
</dbReference>
<dbReference type="InterPro" id="IPR013083">
    <property type="entry name" value="Znf_RING/FYVE/PHD"/>
</dbReference>
<keyword evidence="1" id="KW-0479">Metal-binding</keyword>
<name>A0A9P6H2Z3_9AGAM</name>
<feature type="domain" description="RING-type" evidence="7">
    <location>
        <begin position="142"/>
        <end position="182"/>
    </location>
</feature>
<dbReference type="Pfam" id="PF00097">
    <property type="entry name" value="zf-C3HC4"/>
    <property type="match status" value="1"/>
</dbReference>
<gene>
    <name evidence="8" type="ORF">BJ322DRAFT_1114755</name>
</gene>
<keyword evidence="2 4" id="KW-0863">Zinc-finger</keyword>
<dbReference type="PANTHER" id="PTHR46016:SF1">
    <property type="entry name" value="RING-TYPE DOMAIN-CONTAINING PROTEIN"/>
    <property type="match status" value="1"/>
</dbReference>
<feature type="region of interest" description="Disordered" evidence="6">
    <location>
        <begin position="1"/>
        <end position="34"/>
    </location>
</feature>
<keyword evidence="3" id="KW-0862">Zinc</keyword>
<dbReference type="PANTHER" id="PTHR46016">
    <property type="entry name" value="ZINC FINGER, RING/FYVE/PHD-TYPE"/>
    <property type="match status" value="1"/>
</dbReference>
<dbReference type="SUPFAM" id="SSF57850">
    <property type="entry name" value="RING/U-box"/>
    <property type="match status" value="1"/>
</dbReference>
<organism evidence="8 9">
    <name type="scientific">Thelephora terrestris</name>
    <dbReference type="NCBI Taxonomy" id="56493"/>
    <lineage>
        <taxon>Eukaryota</taxon>
        <taxon>Fungi</taxon>
        <taxon>Dikarya</taxon>
        <taxon>Basidiomycota</taxon>
        <taxon>Agaricomycotina</taxon>
        <taxon>Agaricomycetes</taxon>
        <taxon>Thelephorales</taxon>
        <taxon>Thelephoraceae</taxon>
        <taxon>Thelephora</taxon>
    </lineage>
</organism>
<evidence type="ECO:0000256" key="5">
    <source>
        <dbReference type="SAM" id="Coils"/>
    </source>
</evidence>
<dbReference type="AlphaFoldDB" id="A0A9P6H2Z3"/>
<feature type="compositionally biased region" description="Acidic residues" evidence="6">
    <location>
        <begin position="314"/>
        <end position="323"/>
    </location>
</feature>
<dbReference type="GO" id="GO:0000209">
    <property type="term" value="P:protein polyubiquitination"/>
    <property type="evidence" value="ECO:0007669"/>
    <property type="project" value="TreeGrafter"/>
</dbReference>
<evidence type="ECO:0000256" key="6">
    <source>
        <dbReference type="SAM" id="MobiDB-lite"/>
    </source>
</evidence>
<feature type="coiled-coil region" evidence="5">
    <location>
        <begin position="74"/>
        <end position="108"/>
    </location>
</feature>
<dbReference type="PROSITE" id="PS00518">
    <property type="entry name" value="ZF_RING_1"/>
    <property type="match status" value="1"/>
</dbReference>
<evidence type="ECO:0000256" key="2">
    <source>
        <dbReference type="ARBA" id="ARBA00022771"/>
    </source>
</evidence>
<sequence length="323" mass="35085">MTSRKDRVRQHFAASMSKQEGSSPTEHHPILGPTRPVLDRAQEIKAKQLEEDFNTVRRGFIKLRDKYTQSTTTISTLETELSASRGESEQLRAQIAALREELRAQHEATTAAGIAAATSTRTVRGALKQIAILTELTEKVKCTVCLEVCGNPYSMDCRHAFCGPCIASWFATVHNSTCPECRTACVGYPQRDFALRGVIQMVHSGLEQGVSTYENFDPAIFVQIYSMIEVCRASSFSAAEKRAFWAPMIAEIQRMRGVVISDDVNGGAGSNVNDPINVDNMPGDGADNPIDVDVEMGGDVEGSVWEGGSGVDSGESESETDGV</sequence>
<evidence type="ECO:0000313" key="9">
    <source>
        <dbReference type="Proteomes" id="UP000736335"/>
    </source>
</evidence>
<dbReference type="GO" id="GO:0008270">
    <property type="term" value="F:zinc ion binding"/>
    <property type="evidence" value="ECO:0007669"/>
    <property type="project" value="UniProtKB-KW"/>
</dbReference>
<dbReference type="InterPro" id="IPR001841">
    <property type="entry name" value="Znf_RING"/>
</dbReference>
<dbReference type="GO" id="GO:0061630">
    <property type="term" value="F:ubiquitin protein ligase activity"/>
    <property type="evidence" value="ECO:0007669"/>
    <property type="project" value="TreeGrafter"/>
</dbReference>
<dbReference type="InterPro" id="IPR018957">
    <property type="entry name" value="Znf_C3HC4_RING-type"/>
</dbReference>
<evidence type="ECO:0000259" key="7">
    <source>
        <dbReference type="PROSITE" id="PS50089"/>
    </source>
</evidence>
<reference evidence="8" key="2">
    <citation type="submission" date="2020-11" db="EMBL/GenBank/DDBJ databases">
        <authorList>
            <consortium name="DOE Joint Genome Institute"/>
            <person name="Kuo A."/>
            <person name="Miyauchi S."/>
            <person name="Kiss E."/>
            <person name="Drula E."/>
            <person name="Kohler A."/>
            <person name="Sanchez-Garcia M."/>
            <person name="Andreopoulos B."/>
            <person name="Barry K.W."/>
            <person name="Bonito G."/>
            <person name="Buee M."/>
            <person name="Carver A."/>
            <person name="Chen C."/>
            <person name="Cichocki N."/>
            <person name="Clum A."/>
            <person name="Culley D."/>
            <person name="Crous P.W."/>
            <person name="Fauchery L."/>
            <person name="Girlanda M."/>
            <person name="Hayes R."/>
            <person name="Keri Z."/>
            <person name="Labutti K."/>
            <person name="Lipzen A."/>
            <person name="Lombard V."/>
            <person name="Magnuson J."/>
            <person name="Maillard F."/>
            <person name="Morin E."/>
            <person name="Murat C."/>
            <person name="Nolan M."/>
            <person name="Ohm R."/>
            <person name="Pangilinan J."/>
            <person name="Pereira M."/>
            <person name="Perotto S."/>
            <person name="Peter M."/>
            <person name="Riley R."/>
            <person name="Sitrit Y."/>
            <person name="Stielow B."/>
            <person name="Szollosi G."/>
            <person name="Zifcakova L."/>
            <person name="Stursova M."/>
            <person name="Spatafora J.W."/>
            <person name="Tedersoo L."/>
            <person name="Vaario L.-M."/>
            <person name="Yamada A."/>
            <person name="Yan M."/>
            <person name="Wang P."/>
            <person name="Xu J."/>
            <person name="Bruns T."/>
            <person name="Baldrian P."/>
            <person name="Vilgalys R."/>
            <person name="Henrissat B."/>
            <person name="Grigoriev I.V."/>
            <person name="Hibbett D."/>
            <person name="Nagy L.G."/>
            <person name="Martin F.M."/>
        </authorList>
    </citation>
    <scope>NUCLEOTIDE SEQUENCE</scope>
    <source>
        <strain evidence="8">UH-Tt-Lm1</strain>
    </source>
</reference>
<dbReference type="PROSITE" id="PS50089">
    <property type="entry name" value="ZF_RING_2"/>
    <property type="match status" value="1"/>
</dbReference>